<dbReference type="AlphaFoldDB" id="A0A4Q9H9Q8"/>
<evidence type="ECO:0000313" key="1">
    <source>
        <dbReference type="EMBL" id="TBO40662.1"/>
    </source>
</evidence>
<reference evidence="1 2" key="1">
    <citation type="submission" date="2019-02" db="EMBL/GenBank/DDBJ databases">
        <title>Pedobacter kyonggii whole genome sequence analysis.</title>
        <authorList>
            <person name="Dahal R.H."/>
        </authorList>
    </citation>
    <scope>NUCLEOTIDE SEQUENCE [LARGE SCALE GENOMIC DNA]</scope>
    <source>
        <strain evidence="1 2">K-4-11-1</strain>
    </source>
</reference>
<keyword evidence="2" id="KW-1185">Reference proteome</keyword>
<dbReference type="OrthoDB" id="1093345at2"/>
<sequence length="522" mass="60157">MKKIVILTSALFLGVAFMAYVYFSKLGIDNDAKDLALQSATNNAALVFSFQNDKGFYDIIEGQQLIQQVLGKDKMNLLKQLKTSIIDDNLLNRYLKDQQVYISVLPDSNKTLNFLITVQIQRDNDIKKFYEQLKLKKAISENAKDLYTVKLNDSLLVYLGIHDQVLTASTSLKLINDANVRLTENPFTEYIKENNRQIKNVLTHVYINFNQAPLLLKNIIAGNINGEIAIFNKQNSFAVLNYNFSREKILFSGNTELKDQYNYLKLFENIAAQNTSIQNILPDNTANYALYAYDDYGKWLKKLNSWQEQTKILSKNNAVIKKVKDEYRTDLNSIFTIYTKNQFILFQLSTSEKLGAISLSNGEKVKQLLLDVSADYNEDIKLFKSSDILYSYFGEPFKKFGRPYYTIVDNNLIVANNASTVQSFLNDYKHNRLLIQTPQYLDAVNQISTTSNVSYYINTKNSTDIFRNNIQLPFYKHLRADSGLKSFDTFYYQMSADKNKFITNLLLNKYLKPEIPDSLSNR</sequence>
<name>A0A4Q9H9Q8_9SPHI</name>
<organism evidence="1 2">
    <name type="scientific">Pedobacter kyonggii</name>
    <dbReference type="NCBI Taxonomy" id="1926871"/>
    <lineage>
        <taxon>Bacteria</taxon>
        <taxon>Pseudomonadati</taxon>
        <taxon>Bacteroidota</taxon>
        <taxon>Sphingobacteriia</taxon>
        <taxon>Sphingobacteriales</taxon>
        <taxon>Sphingobacteriaceae</taxon>
        <taxon>Pedobacter</taxon>
    </lineage>
</organism>
<protein>
    <recommendedName>
        <fullName evidence="3">DUF3352 domain-containing protein</fullName>
    </recommendedName>
</protein>
<evidence type="ECO:0000313" key="2">
    <source>
        <dbReference type="Proteomes" id="UP000291819"/>
    </source>
</evidence>
<dbReference type="EMBL" id="SIXF01000020">
    <property type="protein sequence ID" value="TBO40662.1"/>
    <property type="molecule type" value="Genomic_DNA"/>
</dbReference>
<accession>A0A4Q9H9Q8</accession>
<comment type="caution">
    <text evidence="1">The sequence shown here is derived from an EMBL/GenBank/DDBJ whole genome shotgun (WGS) entry which is preliminary data.</text>
</comment>
<proteinExistence type="predicted"/>
<evidence type="ECO:0008006" key="3">
    <source>
        <dbReference type="Google" id="ProtNLM"/>
    </source>
</evidence>
<dbReference type="RefSeq" id="WP_131031382.1">
    <property type="nucleotide sequence ID" value="NZ_SIXF01000020.1"/>
</dbReference>
<dbReference type="Proteomes" id="UP000291819">
    <property type="component" value="Unassembled WGS sequence"/>
</dbReference>
<gene>
    <name evidence="1" type="ORF">EYS08_17840</name>
</gene>